<dbReference type="Proteomes" id="UP001168990">
    <property type="component" value="Unassembled WGS sequence"/>
</dbReference>
<accession>A0AA39FHA3</accession>
<protein>
    <submittedName>
        <fullName evidence="2">Uncharacterized protein</fullName>
    </submittedName>
</protein>
<feature type="region of interest" description="Disordered" evidence="1">
    <location>
        <begin position="96"/>
        <end position="115"/>
    </location>
</feature>
<name>A0AA39FHA3_9HYME</name>
<dbReference type="AlphaFoldDB" id="A0AA39FHA3"/>
<evidence type="ECO:0000313" key="2">
    <source>
        <dbReference type="EMBL" id="KAK0169431.1"/>
    </source>
</evidence>
<feature type="compositionally biased region" description="Polar residues" evidence="1">
    <location>
        <begin position="27"/>
        <end position="40"/>
    </location>
</feature>
<dbReference type="EMBL" id="JAQQBS010000387">
    <property type="protein sequence ID" value="KAK0169431.1"/>
    <property type="molecule type" value="Genomic_DNA"/>
</dbReference>
<evidence type="ECO:0000313" key="3">
    <source>
        <dbReference type="Proteomes" id="UP001168990"/>
    </source>
</evidence>
<organism evidence="2 3">
    <name type="scientific">Microctonus aethiopoides</name>
    <dbReference type="NCBI Taxonomy" id="144406"/>
    <lineage>
        <taxon>Eukaryota</taxon>
        <taxon>Metazoa</taxon>
        <taxon>Ecdysozoa</taxon>
        <taxon>Arthropoda</taxon>
        <taxon>Hexapoda</taxon>
        <taxon>Insecta</taxon>
        <taxon>Pterygota</taxon>
        <taxon>Neoptera</taxon>
        <taxon>Endopterygota</taxon>
        <taxon>Hymenoptera</taxon>
        <taxon>Apocrita</taxon>
        <taxon>Ichneumonoidea</taxon>
        <taxon>Braconidae</taxon>
        <taxon>Euphorinae</taxon>
        <taxon>Microctonus</taxon>
    </lineage>
</organism>
<proteinExistence type="predicted"/>
<feature type="non-terminal residue" evidence="2">
    <location>
        <position position="1"/>
    </location>
</feature>
<reference evidence="2" key="2">
    <citation type="submission" date="2023-03" db="EMBL/GenBank/DDBJ databases">
        <authorList>
            <person name="Inwood S.N."/>
            <person name="Skelly J.G."/>
            <person name="Guhlin J."/>
            <person name="Harrop T.W.R."/>
            <person name="Goldson S.G."/>
            <person name="Dearden P.K."/>
        </authorList>
    </citation>
    <scope>NUCLEOTIDE SEQUENCE</scope>
    <source>
        <strain evidence="2">Irish</strain>
        <tissue evidence="2">Whole body</tissue>
    </source>
</reference>
<gene>
    <name evidence="2" type="ORF">PV328_012055</name>
</gene>
<evidence type="ECO:0000256" key="1">
    <source>
        <dbReference type="SAM" id="MobiDB-lite"/>
    </source>
</evidence>
<comment type="caution">
    <text evidence="2">The sequence shown here is derived from an EMBL/GenBank/DDBJ whole genome shotgun (WGS) entry which is preliminary data.</text>
</comment>
<feature type="compositionally biased region" description="Basic and acidic residues" evidence="1">
    <location>
        <begin position="1"/>
        <end position="18"/>
    </location>
</feature>
<keyword evidence="3" id="KW-1185">Reference proteome</keyword>
<sequence>MKSDNITKINQKFDEIKKDAKKRPRPLSSSPETTNESQASLKRPRKPNSKYTSISFENLGFLKLPKEDKVSKRKVKDDNIKRSDKMRQLLLEKEISESKTVKSKSKKISPTKDELKKRLAELEKKMKNPTGM</sequence>
<feature type="region of interest" description="Disordered" evidence="1">
    <location>
        <begin position="1"/>
        <end position="53"/>
    </location>
</feature>
<reference evidence="2" key="1">
    <citation type="journal article" date="2023" name="bioRxiv">
        <title>Scaffold-level genome assemblies of two parasitoid biocontrol wasps reveal the parthenogenesis mechanism and an associated novel virus.</title>
        <authorList>
            <person name="Inwood S."/>
            <person name="Skelly J."/>
            <person name="Guhlin J."/>
            <person name="Harrop T."/>
            <person name="Goldson S."/>
            <person name="Dearden P."/>
        </authorList>
    </citation>
    <scope>NUCLEOTIDE SEQUENCE</scope>
    <source>
        <strain evidence="2">Irish</strain>
        <tissue evidence="2">Whole body</tissue>
    </source>
</reference>